<name>A0A9J6H4G1_HAELO</name>
<accession>A0A9J6H4G1</accession>
<dbReference type="VEuPathDB" id="VectorBase:HLOH_045492"/>
<keyword evidence="3" id="KW-1185">Reference proteome</keyword>
<keyword evidence="1" id="KW-1133">Transmembrane helix</keyword>
<reference evidence="2 3" key="1">
    <citation type="journal article" date="2020" name="Cell">
        <title>Large-Scale Comparative Analyses of Tick Genomes Elucidate Their Genetic Diversity and Vector Capacities.</title>
        <authorList>
            <consortium name="Tick Genome and Microbiome Consortium (TIGMIC)"/>
            <person name="Jia N."/>
            <person name="Wang J."/>
            <person name="Shi W."/>
            <person name="Du L."/>
            <person name="Sun Y."/>
            <person name="Zhan W."/>
            <person name="Jiang J.F."/>
            <person name="Wang Q."/>
            <person name="Zhang B."/>
            <person name="Ji P."/>
            <person name="Bell-Sakyi L."/>
            <person name="Cui X.M."/>
            <person name="Yuan T.T."/>
            <person name="Jiang B.G."/>
            <person name="Yang W.F."/>
            <person name="Lam T.T."/>
            <person name="Chang Q.C."/>
            <person name="Ding S.J."/>
            <person name="Wang X.J."/>
            <person name="Zhu J.G."/>
            <person name="Ruan X.D."/>
            <person name="Zhao L."/>
            <person name="Wei J.T."/>
            <person name="Ye R.Z."/>
            <person name="Que T.C."/>
            <person name="Du C.H."/>
            <person name="Zhou Y.H."/>
            <person name="Cheng J.X."/>
            <person name="Dai P.F."/>
            <person name="Guo W.B."/>
            <person name="Han X.H."/>
            <person name="Huang E.J."/>
            <person name="Li L.F."/>
            <person name="Wei W."/>
            <person name="Gao Y.C."/>
            <person name="Liu J.Z."/>
            <person name="Shao H.Z."/>
            <person name="Wang X."/>
            <person name="Wang C.C."/>
            <person name="Yang T.C."/>
            <person name="Huo Q.B."/>
            <person name="Li W."/>
            <person name="Chen H.Y."/>
            <person name="Chen S.E."/>
            <person name="Zhou L.G."/>
            <person name="Ni X.B."/>
            <person name="Tian J.H."/>
            <person name="Sheng Y."/>
            <person name="Liu T."/>
            <person name="Pan Y.S."/>
            <person name="Xia L.Y."/>
            <person name="Li J."/>
            <person name="Zhao F."/>
            <person name="Cao W.C."/>
        </authorList>
    </citation>
    <scope>NUCLEOTIDE SEQUENCE [LARGE SCALE GENOMIC DNA]</scope>
    <source>
        <strain evidence="2">HaeL-2018</strain>
    </source>
</reference>
<proteinExistence type="predicted"/>
<gene>
    <name evidence="2" type="ORF">HPB48_009296</name>
</gene>
<dbReference type="AlphaFoldDB" id="A0A9J6H4G1"/>
<keyword evidence="1" id="KW-0472">Membrane</keyword>
<protein>
    <submittedName>
        <fullName evidence="2">Uncharacterized protein</fullName>
    </submittedName>
</protein>
<organism evidence="2 3">
    <name type="scientific">Haemaphysalis longicornis</name>
    <name type="common">Bush tick</name>
    <dbReference type="NCBI Taxonomy" id="44386"/>
    <lineage>
        <taxon>Eukaryota</taxon>
        <taxon>Metazoa</taxon>
        <taxon>Ecdysozoa</taxon>
        <taxon>Arthropoda</taxon>
        <taxon>Chelicerata</taxon>
        <taxon>Arachnida</taxon>
        <taxon>Acari</taxon>
        <taxon>Parasitiformes</taxon>
        <taxon>Ixodida</taxon>
        <taxon>Ixodoidea</taxon>
        <taxon>Ixodidae</taxon>
        <taxon>Haemaphysalinae</taxon>
        <taxon>Haemaphysalis</taxon>
    </lineage>
</organism>
<dbReference type="EMBL" id="JABSTR010000011">
    <property type="protein sequence ID" value="KAH9381929.1"/>
    <property type="molecule type" value="Genomic_DNA"/>
</dbReference>
<keyword evidence="1" id="KW-0812">Transmembrane</keyword>
<dbReference type="Proteomes" id="UP000821853">
    <property type="component" value="Chromosome 9"/>
</dbReference>
<evidence type="ECO:0000313" key="2">
    <source>
        <dbReference type="EMBL" id="KAH9381929.1"/>
    </source>
</evidence>
<comment type="caution">
    <text evidence="2">The sequence shown here is derived from an EMBL/GenBank/DDBJ whole genome shotgun (WGS) entry which is preliminary data.</text>
</comment>
<evidence type="ECO:0000313" key="3">
    <source>
        <dbReference type="Proteomes" id="UP000821853"/>
    </source>
</evidence>
<evidence type="ECO:0000256" key="1">
    <source>
        <dbReference type="SAM" id="Phobius"/>
    </source>
</evidence>
<sequence length="313" mass="34803">MARYCSIPQNCSGLASPEEARALRRLCCATCAIIAATGVIVLAVVLVAFYVAEIFGANRKPLGLMTDTSCSNDDDCVEYEQLLQETLKPSVSACHDFKTFATSSWLPPAGQTDNETWKVNWDPTYQFINTLSKEIRDSGSSTSAYSLMYVAQSYFTNCKDDTMLNGHDTIMLFKQLLRNLSIPWPERPPSGVDPLDAFLNLCITFQVALCFDVKIIAGNSVRGLVRLEDFSRAMNVSPGRIIGLLNKYFHPKDPFVGEDLAVIKGKGMVVAVGNVHRDHDPTLVLSHLGWWMIEVYAPILDRELFVQKYGNKT</sequence>
<dbReference type="OrthoDB" id="6490513at2759"/>
<feature type="transmembrane region" description="Helical" evidence="1">
    <location>
        <begin position="26"/>
        <end position="52"/>
    </location>
</feature>